<dbReference type="KEGG" id="clw:CLAC_04915"/>
<dbReference type="Gene3D" id="3.40.50.1820">
    <property type="entry name" value="alpha/beta hydrolase"/>
    <property type="match status" value="1"/>
</dbReference>
<dbReference type="EMBL" id="CP006841">
    <property type="protein sequence ID" value="ALA67158.1"/>
    <property type="molecule type" value="Genomic_DNA"/>
</dbReference>
<evidence type="ECO:0000256" key="1">
    <source>
        <dbReference type="SAM" id="MobiDB-lite"/>
    </source>
</evidence>
<feature type="chain" id="PRO_5005477261" description="PE-PPE domain-containing protein" evidence="2">
    <location>
        <begin position="31"/>
        <end position="362"/>
    </location>
</feature>
<dbReference type="Pfam" id="PF08237">
    <property type="entry name" value="PE-PPE"/>
    <property type="match status" value="1"/>
</dbReference>
<evidence type="ECO:0000313" key="5">
    <source>
        <dbReference type="Proteomes" id="UP000058446"/>
    </source>
</evidence>
<dbReference type="AlphaFoldDB" id="A0A0K2GZN2"/>
<proteinExistence type="predicted"/>
<dbReference type="InterPro" id="IPR013228">
    <property type="entry name" value="PE-PPE_C"/>
</dbReference>
<feature type="domain" description="PE-PPE" evidence="3">
    <location>
        <begin position="99"/>
        <end position="280"/>
    </location>
</feature>
<organism evidence="4 5">
    <name type="scientific">Corynebacterium lactis RW2-5</name>
    <dbReference type="NCBI Taxonomy" id="1408189"/>
    <lineage>
        <taxon>Bacteria</taxon>
        <taxon>Bacillati</taxon>
        <taxon>Actinomycetota</taxon>
        <taxon>Actinomycetes</taxon>
        <taxon>Mycobacteriales</taxon>
        <taxon>Corynebacteriaceae</taxon>
        <taxon>Corynebacterium</taxon>
    </lineage>
</organism>
<dbReference type="STRING" id="1408189.CLAC_04915"/>
<reference evidence="4 5" key="1">
    <citation type="submission" date="2013-10" db="EMBL/GenBank/DDBJ databases">
        <title>Complete genome sequence of Corynebacterium lactis DSM 45799(T), isolated from raw cow milk.</title>
        <authorList>
            <person name="Ruckert C."/>
            <person name="Albersmeier A."/>
            <person name="Lipski A."/>
            <person name="Kalinowski J."/>
        </authorList>
    </citation>
    <scope>NUCLEOTIDE SEQUENCE [LARGE SCALE GENOMIC DNA]</scope>
    <source>
        <strain evidence="4 5">RW2-5</strain>
    </source>
</reference>
<keyword evidence="5" id="KW-1185">Reference proteome</keyword>
<feature type="region of interest" description="Disordered" evidence="1">
    <location>
        <begin position="316"/>
        <end position="362"/>
    </location>
</feature>
<gene>
    <name evidence="4" type="ORF">CLAC_04915</name>
</gene>
<dbReference type="Proteomes" id="UP000058446">
    <property type="component" value="Chromosome"/>
</dbReference>
<dbReference type="RefSeq" id="WP_053411933.1">
    <property type="nucleotide sequence ID" value="NZ_CP006841.1"/>
</dbReference>
<dbReference type="OrthoDB" id="4370894at2"/>
<accession>A0A0K2GZN2</accession>
<dbReference type="InterPro" id="IPR029058">
    <property type="entry name" value="AB_hydrolase_fold"/>
</dbReference>
<sequence>MRDSKNKALLKSVSVILLGSALSSVLLAPAAEARDSGDWFPGNDSEMVNVPGTTDSTFDSRVEPLVGPREHSTVDYVGSMGPITGGNRKGITKFGPLAPSYDDSAAEGTAAVEKSFSDHNSHGGQRQPVIWTGYSQGSEVLGDGAERAADKGEVAEGDRILLLADPRSPWGIHQTATTPAGRAVLGSVGFTPKGARNPADTGDAQVTEVVMKSDPTANTQWDPSRPAESIAVNLVGQTMVHGGVSPTNYAYALDPSSVEDAKYYKSVEGNTTYAVVDTPHPFTLAQEKAYHDLGIEYTDEDVDSWEQRWQEYYPISEPTPENAAVPMRPATRQELEQSLPPKDCQPADVSEDERMPLESATQ</sequence>
<evidence type="ECO:0000259" key="3">
    <source>
        <dbReference type="Pfam" id="PF08237"/>
    </source>
</evidence>
<name>A0A0K2GZN2_9CORY</name>
<feature type="signal peptide" evidence="2">
    <location>
        <begin position="1"/>
        <end position="30"/>
    </location>
</feature>
<protein>
    <recommendedName>
        <fullName evidence="3">PE-PPE domain-containing protein</fullName>
    </recommendedName>
</protein>
<evidence type="ECO:0000313" key="4">
    <source>
        <dbReference type="EMBL" id="ALA67158.1"/>
    </source>
</evidence>
<dbReference type="PATRIC" id="fig|1408189.4.peg.979"/>
<evidence type="ECO:0000256" key="2">
    <source>
        <dbReference type="SAM" id="SignalP"/>
    </source>
</evidence>
<keyword evidence="2" id="KW-0732">Signal</keyword>